<dbReference type="AlphaFoldDB" id="A0AAD3S3W0"/>
<evidence type="ECO:0000313" key="1">
    <source>
        <dbReference type="EMBL" id="GMH03896.1"/>
    </source>
</evidence>
<protein>
    <submittedName>
        <fullName evidence="1">Uncharacterized protein</fullName>
    </submittedName>
</protein>
<dbReference type="Proteomes" id="UP001279734">
    <property type="component" value="Unassembled WGS sequence"/>
</dbReference>
<accession>A0AAD3S3W0</accession>
<proteinExistence type="predicted"/>
<gene>
    <name evidence="1" type="ORF">Nepgr_005735</name>
</gene>
<dbReference type="EMBL" id="BSYO01000004">
    <property type="protein sequence ID" value="GMH03896.1"/>
    <property type="molecule type" value="Genomic_DNA"/>
</dbReference>
<keyword evidence="2" id="KW-1185">Reference proteome</keyword>
<name>A0AAD3S3W0_NEPGR</name>
<reference evidence="1" key="1">
    <citation type="submission" date="2023-05" db="EMBL/GenBank/DDBJ databases">
        <title>Nepenthes gracilis genome sequencing.</title>
        <authorList>
            <person name="Fukushima K."/>
        </authorList>
    </citation>
    <scope>NUCLEOTIDE SEQUENCE</scope>
    <source>
        <strain evidence="1">SING2019-196</strain>
    </source>
</reference>
<comment type="caution">
    <text evidence="1">The sequence shown here is derived from an EMBL/GenBank/DDBJ whole genome shotgun (WGS) entry which is preliminary data.</text>
</comment>
<organism evidence="1 2">
    <name type="scientific">Nepenthes gracilis</name>
    <name type="common">Slender pitcher plant</name>
    <dbReference type="NCBI Taxonomy" id="150966"/>
    <lineage>
        <taxon>Eukaryota</taxon>
        <taxon>Viridiplantae</taxon>
        <taxon>Streptophyta</taxon>
        <taxon>Embryophyta</taxon>
        <taxon>Tracheophyta</taxon>
        <taxon>Spermatophyta</taxon>
        <taxon>Magnoliopsida</taxon>
        <taxon>eudicotyledons</taxon>
        <taxon>Gunneridae</taxon>
        <taxon>Pentapetalae</taxon>
        <taxon>Caryophyllales</taxon>
        <taxon>Nepenthaceae</taxon>
        <taxon>Nepenthes</taxon>
    </lineage>
</organism>
<evidence type="ECO:0000313" key="2">
    <source>
        <dbReference type="Proteomes" id="UP001279734"/>
    </source>
</evidence>
<sequence length="148" mass="16220">MPLVEAQLRAWVDQARGGFGWCAVVGFLDKARGPLLDTTYGLCGRSIATGRLSERWSTDADLNRPKRTQAGRATVLGSSTVLRSAESFRKPWVPSMKSFTPSFEPSRGRTDEYPVRGSPPCPDLMRWSGLTFRGASSNSLKGFPHSAQ</sequence>